<dbReference type="GO" id="GO:0004370">
    <property type="term" value="F:glycerol kinase activity"/>
    <property type="evidence" value="ECO:0007669"/>
    <property type="project" value="TreeGrafter"/>
</dbReference>
<evidence type="ECO:0000256" key="4">
    <source>
        <dbReference type="ARBA" id="ARBA00022777"/>
    </source>
</evidence>
<organism evidence="7 8">
    <name type="scientific">Acetanaerobacterium elongatum</name>
    <dbReference type="NCBI Taxonomy" id="258515"/>
    <lineage>
        <taxon>Bacteria</taxon>
        <taxon>Bacillati</taxon>
        <taxon>Bacillota</taxon>
        <taxon>Clostridia</taxon>
        <taxon>Eubacteriales</taxon>
        <taxon>Oscillospiraceae</taxon>
        <taxon>Acetanaerobacterium</taxon>
    </lineage>
</organism>
<accession>A0A1H0H1G5</accession>
<keyword evidence="3" id="KW-0547">Nucleotide-binding</keyword>
<evidence type="ECO:0000313" key="7">
    <source>
        <dbReference type="EMBL" id="SDO12940.1"/>
    </source>
</evidence>
<evidence type="ECO:0000256" key="5">
    <source>
        <dbReference type="ARBA" id="ARBA00022840"/>
    </source>
</evidence>
<evidence type="ECO:0000259" key="6">
    <source>
        <dbReference type="Pfam" id="PF02782"/>
    </source>
</evidence>
<feature type="domain" description="Carbohydrate kinase FGGY C-terminal" evidence="6">
    <location>
        <begin position="2"/>
        <end position="81"/>
    </location>
</feature>
<dbReference type="SUPFAM" id="SSF53067">
    <property type="entry name" value="Actin-like ATPase domain"/>
    <property type="match status" value="1"/>
</dbReference>
<reference evidence="7 8" key="1">
    <citation type="submission" date="2016-10" db="EMBL/GenBank/DDBJ databases">
        <authorList>
            <person name="de Groot N.N."/>
        </authorList>
    </citation>
    <scope>NUCLEOTIDE SEQUENCE [LARGE SCALE GENOMIC DNA]</scope>
    <source>
        <strain evidence="7 8">CGMCC 1.5012</strain>
    </source>
</reference>
<dbReference type="STRING" id="258515.SAMN05192585_1599"/>
<dbReference type="AlphaFoldDB" id="A0A1H0H1G5"/>
<dbReference type="PANTHER" id="PTHR10196">
    <property type="entry name" value="SUGAR KINASE"/>
    <property type="match status" value="1"/>
</dbReference>
<comment type="similarity">
    <text evidence="1">Belongs to the FGGY kinase family.</text>
</comment>
<dbReference type="GO" id="GO:0005524">
    <property type="term" value="F:ATP binding"/>
    <property type="evidence" value="ECO:0007669"/>
    <property type="project" value="UniProtKB-KW"/>
</dbReference>
<dbReference type="Gene3D" id="3.30.420.40">
    <property type="match status" value="1"/>
</dbReference>
<dbReference type="GO" id="GO:0019563">
    <property type="term" value="P:glycerol catabolic process"/>
    <property type="evidence" value="ECO:0007669"/>
    <property type="project" value="TreeGrafter"/>
</dbReference>
<keyword evidence="5" id="KW-0067">ATP-binding</keyword>
<dbReference type="GO" id="GO:0005829">
    <property type="term" value="C:cytosol"/>
    <property type="evidence" value="ECO:0007669"/>
    <property type="project" value="TreeGrafter"/>
</dbReference>
<dbReference type="InterPro" id="IPR018485">
    <property type="entry name" value="FGGY_C"/>
</dbReference>
<dbReference type="Proteomes" id="UP000199182">
    <property type="component" value="Unassembled WGS sequence"/>
</dbReference>
<evidence type="ECO:0000256" key="1">
    <source>
        <dbReference type="ARBA" id="ARBA00009156"/>
    </source>
</evidence>
<sequence>MSRTTGKAELVKAAEQAIAFQIDAVIKTLTKASGLKLTDLRADGGATRDNYLMQFQCDLLNVPLLASATEELSGAGAGFVAGQSLGLFNAAEAASKLRKNRYTPMMDALKREELLRGWEQAVHAVQA</sequence>
<dbReference type="Pfam" id="PF02782">
    <property type="entry name" value="FGGY_C"/>
    <property type="match status" value="1"/>
</dbReference>
<keyword evidence="2" id="KW-0808">Transferase</keyword>
<proteinExistence type="inferred from homology"/>
<dbReference type="InterPro" id="IPR043129">
    <property type="entry name" value="ATPase_NBD"/>
</dbReference>
<gene>
    <name evidence="7" type="ORF">SAMN05192585_1599</name>
</gene>
<evidence type="ECO:0000313" key="8">
    <source>
        <dbReference type="Proteomes" id="UP000199182"/>
    </source>
</evidence>
<protein>
    <submittedName>
        <fullName evidence="7">Glycerol kinase</fullName>
    </submittedName>
</protein>
<name>A0A1H0H1G5_9FIRM</name>
<evidence type="ECO:0000256" key="3">
    <source>
        <dbReference type="ARBA" id="ARBA00022741"/>
    </source>
</evidence>
<keyword evidence="8" id="KW-1185">Reference proteome</keyword>
<dbReference type="PANTHER" id="PTHR10196:SF69">
    <property type="entry name" value="GLYCEROL KINASE"/>
    <property type="match status" value="1"/>
</dbReference>
<keyword evidence="4 7" id="KW-0418">Kinase</keyword>
<dbReference type="EMBL" id="FNID01000059">
    <property type="protein sequence ID" value="SDO12940.1"/>
    <property type="molecule type" value="Genomic_DNA"/>
</dbReference>
<evidence type="ECO:0000256" key="2">
    <source>
        <dbReference type="ARBA" id="ARBA00022679"/>
    </source>
</evidence>